<keyword evidence="3" id="KW-1185">Reference proteome</keyword>
<sequence>MSVVFNTLVGGLGLWIRRLRLWNIALMSTHIWSILSNRQSLWVKWIHSYHLQGRHFWDVPIKADVSNGWRKILQIYPLAIRPRGERVNWFDVVWFSQCIPRHAFLIWLLMGERLKTQDKLRTYDVDATATIKDIRCPLCELTQDNHSHLFFECSYSSHVWNKVKPLLFILSPDNAWKSFVGAIQPIAHKNSARCLEAGNYALVPSFVSFWFVAGRCDVVCSSHETISLSNGS</sequence>
<protein>
    <submittedName>
        <fullName evidence="2">Reverse transcriptase zinc-binding domain-containing protein</fullName>
    </submittedName>
</protein>
<name>A0A2U1KJ48_ARTAN</name>
<accession>A0A2U1KJ48</accession>
<evidence type="ECO:0000259" key="1">
    <source>
        <dbReference type="Pfam" id="PF13966"/>
    </source>
</evidence>
<dbReference type="PANTHER" id="PTHR33116">
    <property type="entry name" value="REVERSE TRANSCRIPTASE ZINC-BINDING DOMAIN-CONTAINING PROTEIN-RELATED-RELATED"/>
    <property type="match status" value="1"/>
</dbReference>
<feature type="domain" description="Reverse transcriptase zinc-binding" evidence="1">
    <location>
        <begin position="78"/>
        <end position="160"/>
    </location>
</feature>
<reference evidence="2 3" key="1">
    <citation type="journal article" date="2018" name="Mol. Plant">
        <title>The genome of Artemisia annua provides insight into the evolution of Asteraceae family and artemisinin biosynthesis.</title>
        <authorList>
            <person name="Shen Q."/>
            <person name="Zhang L."/>
            <person name="Liao Z."/>
            <person name="Wang S."/>
            <person name="Yan T."/>
            <person name="Shi P."/>
            <person name="Liu M."/>
            <person name="Fu X."/>
            <person name="Pan Q."/>
            <person name="Wang Y."/>
            <person name="Lv Z."/>
            <person name="Lu X."/>
            <person name="Zhang F."/>
            <person name="Jiang W."/>
            <person name="Ma Y."/>
            <person name="Chen M."/>
            <person name="Hao X."/>
            <person name="Li L."/>
            <person name="Tang Y."/>
            <person name="Lv G."/>
            <person name="Zhou Y."/>
            <person name="Sun X."/>
            <person name="Brodelius P.E."/>
            <person name="Rose J.K.C."/>
            <person name="Tang K."/>
        </authorList>
    </citation>
    <scope>NUCLEOTIDE SEQUENCE [LARGE SCALE GENOMIC DNA]</scope>
    <source>
        <strain evidence="3">cv. Huhao1</strain>
        <tissue evidence="2">Leaf</tissue>
    </source>
</reference>
<comment type="caution">
    <text evidence="2">The sequence shown here is derived from an EMBL/GenBank/DDBJ whole genome shotgun (WGS) entry which is preliminary data.</text>
</comment>
<dbReference type="OrthoDB" id="1744960at2759"/>
<proteinExistence type="predicted"/>
<dbReference type="EMBL" id="PKPP01017647">
    <property type="protein sequence ID" value="PWA36797.1"/>
    <property type="molecule type" value="Genomic_DNA"/>
</dbReference>
<dbReference type="Pfam" id="PF13966">
    <property type="entry name" value="zf-RVT"/>
    <property type="match status" value="1"/>
</dbReference>
<evidence type="ECO:0000313" key="2">
    <source>
        <dbReference type="EMBL" id="PWA36797.1"/>
    </source>
</evidence>
<keyword evidence="2" id="KW-0548">Nucleotidyltransferase</keyword>
<dbReference type="PANTHER" id="PTHR33116:SF76">
    <property type="entry name" value="DUF4283 DOMAIN-CONTAINING PROTEIN"/>
    <property type="match status" value="1"/>
</dbReference>
<organism evidence="2 3">
    <name type="scientific">Artemisia annua</name>
    <name type="common">Sweet wormwood</name>
    <dbReference type="NCBI Taxonomy" id="35608"/>
    <lineage>
        <taxon>Eukaryota</taxon>
        <taxon>Viridiplantae</taxon>
        <taxon>Streptophyta</taxon>
        <taxon>Embryophyta</taxon>
        <taxon>Tracheophyta</taxon>
        <taxon>Spermatophyta</taxon>
        <taxon>Magnoliopsida</taxon>
        <taxon>eudicotyledons</taxon>
        <taxon>Gunneridae</taxon>
        <taxon>Pentapetalae</taxon>
        <taxon>asterids</taxon>
        <taxon>campanulids</taxon>
        <taxon>Asterales</taxon>
        <taxon>Asteraceae</taxon>
        <taxon>Asteroideae</taxon>
        <taxon>Anthemideae</taxon>
        <taxon>Artemisiinae</taxon>
        <taxon>Artemisia</taxon>
    </lineage>
</organism>
<dbReference type="Proteomes" id="UP000245207">
    <property type="component" value="Unassembled WGS sequence"/>
</dbReference>
<gene>
    <name evidence="2" type="ORF">CTI12_AA596440</name>
</gene>
<evidence type="ECO:0000313" key="3">
    <source>
        <dbReference type="Proteomes" id="UP000245207"/>
    </source>
</evidence>
<dbReference type="AlphaFoldDB" id="A0A2U1KJ48"/>
<keyword evidence="2" id="KW-0695">RNA-directed DNA polymerase</keyword>
<dbReference type="STRING" id="35608.A0A2U1KJ48"/>
<dbReference type="GO" id="GO:0003964">
    <property type="term" value="F:RNA-directed DNA polymerase activity"/>
    <property type="evidence" value="ECO:0007669"/>
    <property type="project" value="UniProtKB-KW"/>
</dbReference>
<dbReference type="InterPro" id="IPR026960">
    <property type="entry name" value="RVT-Znf"/>
</dbReference>
<keyword evidence="2" id="KW-0808">Transferase</keyword>